<keyword evidence="4" id="KW-0997">Cell inner membrane</keyword>
<dbReference type="Proteomes" id="UP000257144">
    <property type="component" value="Unassembled WGS sequence"/>
</dbReference>
<protein>
    <recommendedName>
        <fullName evidence="10">Xylose transport system permease protein XylH</fullName>
    </recommendedName>
</protein>
<feature type="transmembrane region" description="Helical" evidence="11">
    <location>
        <begin position="74"/>
        <end position="91"/>
    </location>
</feature>
<feature type="transmembrane region" description="Helical" evidence="11">
    <location>
        <begin position="51"/>
        <end position="68"/>
    </location>
</feature>
<comment type="function">
    <text evidence="9">Part of the binding-protein-dependent transport system for D-xylose. Probably responsible for the translocation of the substrate across the membrane.</text>
</comment>
<feature type="transmembrane region" description="Helical" evidence="11">
    <location>
        <begin position="174"/>
        <end position="192"/>
    </location>
</feature>
<evidence type="ECO:0000256" key="4">
    <source>
        <dbReference type="ARBA" id="ARBA00022519"/>
    </source>
</evidence>
<keyword evidence="6 11" id="KW-0812">Transmembrane</keyword>
<evidence type="ECO:0000256" key="1">
    <source>
        <dbReference type="ARBA" id="ARBA00004651"/>
    </source>
</evidence>
<proteinExistence type="predicted"/>
<keyword evidence="3" id="KW-1003">Cell membrane</keyword>
<organism evidence="12 13">
    <name type="scientific">Neobacillus piezotolerans</name>
    <dbReference type="NCBI Taxonomy" id="2259171"/>
    <lineage>
        <taxon>Bacteria</taxon>
        <taxon>Bacillati</taxon>
        <taxon>Bacillota</taxon>
        <taxon>Bacilli</taxon>
        <taxon>Bacillales</taxon>
        <taxon>Bacillaceae</taxon>
        <taxon>Neobacillus</taxon>
    </lineage>
</organism>
<dbReference type="Pfam" id="PF02653">
    <property type="entry name" value="BPD_transp_2"/>
    <property type="match status" value="1"/>
</dbReference>
<dbReference type="AlphaFoldDB" id="A0A3D8GPM9"/>
<dbReference type="PANTHER" id="PTHR32196:SF32">
    <property type="entry name" value="XYLOSE TRANSPORT SYSTEM PERMEASE PROTEIN XYLH"/>
    <property type="match status" value="1"/>
</dbReference>
<evidence type="ECO:0000256" key="6">
    <source>
        <dbReference type="ARBA" id="ARBA00022692"/>
    </source>
</evidence>
<feature type="transmembrane region" description="Helical" evidence="11">
    <location>
        <begin position="20"/>
        <end position="39"/>
    </location>
</feature>
<feature type="transmembrane region" description="Helical" evidence="11">
    <location>
        <begin position="285"/>
        <end position="304"/>
    </location>
</feature>
<feature type="transmembrane region" description="Helical" evidence="11">
    <location>
        <begin position="103"/>
        <end position="124"/>
    </location>
</feature>
<dbReference type="GO" id="GO:0022857">
    <property type="term" value="F:transmembrane transporter activity"/>
    <property type="evidence" value="ECO:0007669"/>
    <property type="project" value="InterPro"/>
</dbReference>
<evidence type="ECO:0000256" key="2">
    <source>
        <dbReference type="ARBA" id="ARBA00022448"/>
    </source>
</evidence>
<dbReference type="InterPro" id="IPR001851">
    <property type="entry name" value="ABC_transp_permease"/>
</dbReference>
<comment type="subcellular location">
    <subcellularLocation>
        <location evidence="1">Cell membrane</location>
        <topology evidence="1">Multi-pass membrane protein</topology>
    </subcellularLocation>
</comment>
<keyword evidence="7 11" id="KW-1133">Transmembrane helix</keyword>
<dbReference type="OrthoDB" id="9813906at2"/>
<feature type="transmembrane region" description="Helical" evidence="11">
    <location>
        <begin position="213"/>
        <end position="232"/>
    </location>
</feature>
<accession>A0A3D8GPM9</accession>
<dbReference type="CDD" id="cd06579">
    <property type="entry name" value="TM_PBP1_transp_AraH_like"/>
    <property type="match status" value="1"/>
</dbReference>
<name>A0A3D8GPM9_9BACI</name>
<evidence type="ECO:0000313" key="12">
    <source>
        <dbReference type="EMBL" id="RDU36026.1"/>
    </source>
</evidence>
<keyword evidence="8 11" id="KW-0472">Membrane</keyword>
<dbReference type="InterPro" id="IPR037294">
    <property type="entry name" value="ABC_BtuC-like"/>
</dbReference>
<dbReference type="SUPFAM" id="SSF81345">
    <property type="entry name" value="ABC transporter involved in vitamin B12 uptake, BtuC"/>
    <property type="match status" value="1"/>
</dbReference>
<gene>
    <name evidence="12" type="ORF">DRW41_15670</name>
</gene>
<comment type="caution">
    <text evidence="12">The sequence shown here is derived from an EMBL/GenBank/DDBJ whole genome shotgun (WGS) entry which is preliminary data.</text>
</comment>
<dbReference type="PANTHER" id="PTHR32196">
    <property type="entry name" value="ABC TRANSPORTER PERMEASE PROTEIN YPHD-RELATED-RELATED"/>
    <property type="match status" value="1"/>
</dbReference>
<evidence type="ECO:0000256" key="10">
    <source>
        <dbReference type="ARBA" id="ARBA00035686"/>
    </source>
</evidence>
<evidence type="ECO:0000256" key="3">
    <source>
        <dbReference type="ARBA" id="ARBA00022475"/>
    </source>
</evidence>
<evidence type="ECO:0000256" key="5">
    <source>
        <dbReference type="ARBA" id="ARBA00022597"/>
    </source>
</evidence>
<evidence type="ECO:0000256" key="7">
    <source>
        <dbReference type="ARBA" id="ARBA00022989"/>
    </source>
</evidence>
<dbReference type="EMBL" id="QNQT01000007">
    <property type="protein sequence ID" value="RDU36026.1"/>
    <property type="molecule type" value="Genomic_DNA"/>
</dbReference>
<keyword evidence="13" id="KW-1185">Reference proteome</keyword>
<evidence type="ECO:0000313" key="13">
    <source>
        <dbReference type="Proteomes" id="UP000257144"/>
    </source>
</evidence>
<evidence type="ECO:0000256" key="11">
    <source>
        <dbReference type="SAM" id="Phobius"/>
    </source>
</evidence>
<feature type="transmembrane region" description="Helical" evidence="11">
    <location>
        <begin position="238"/>
        <end position="255"/>
    </location>
</feature>
<keyword evidence="5" id="KW-0762">Sugar transport</keyword>
<evidence type="ECO:0000256" key="9">
    <source>
        <dbReference type="ARBA" id="ARBA00035611"/>
    </source>
</evidence>
<reference evidence="12 13" key="1">
    <citation type="submission" date="2018-07" db="EMBL/GenBank/DDBJ databases">
        <title>Bacillus sp. YLB-04 draft genome sequence.</title>
        <authorList>
            <person name="Yu L."/>
            <person name="Tang X."/>
        </authorList>
    </citation>
    <scope>NUCLEOTIDE SEQUENCE [LARGE SCALE GENOMIC DNA]</scope>
    <source>
        <strain evidence="12 13">YLB-04</strain>
    </source>
</reference>
<sequence length="391" mass="41847">MNFFTEAKSLVKENIRDYGMYIALLFIMLTFSFMTDGLFMSSRNISNLLDSTGYIAVLAVGMTLVIVIRHIDLSVGFAAGFMGAIAAILLTKAGVPVYFTIPIILALGIVIGLFNGLLIAWFGIPAFVATLAGMLIFRGALLQVTEQTGTIIIRDKAFNAIGNGYLPSIMEVNGLHLLSLILGALFIVFYIYSELSTRKNKIKYQFEVVSKGIFTLKLVLVSFIIAYITWILAGYNGFSWTVVIMLLVVAIYHFLTKKTVLGRHIYAVGSNPEAAHLSGINVNKITYIVFGSMGMLAALSGILFTSRLQSATTTAGTLFELDAIAAAYVGGVSSAGGVGKVSGAIIGAIVMASLSSGMNLLGVGISYQYIIRGGVLAGAVIFDVMTRKKRG</sequence>
<dbReference type="RefSeq" id="WP_115452954.1">
    <property type="nucleotide sequence ID" value="NZ_QNQT01000007.1"/>
</dbReference>
<feature type="transmembrane region" description="Helical" evidence="11">
    <location>
        <begin position="367"/>
        <end position="385"/>
    </location>
</feature>
<dbReference type="GO" id="GO:0005886">
    <property type="term" value="C:plasma membrane"/>
    <property type="evidence" value="ECO:0007669"/>
    <property type="project" value="UniProtKB-SubCell"/>
</dbReference>
<evidence type="ECO:0000256" key="8">
    <source>
        <dbReference type="ARBA" id="ARBA00023136"/>
    </source>
</evidence>
<keyword evidence="2" id="KW-0813">Transport</keyword>